<keyword evidence="2" id="KW-0378">Hydrolase</keyword>
<feature type="domain" description="AB hydrolase-1" evidence="1">
    <location>
        <begin position="22"/>
        <end position="255"/>
    </location>
</feature>
<reference evidence="2 3" key="1">
    <citation type="submission" date="2014-09" db="EMBL/GenBank/DDBJ databases">
        <title>Draft genome sequence of Streptomyces natalensis ATCC 27448, producer of the antifungal pimaricin.</title>
        <authorList>
            <person name="Mendes M.V."/>
            <person name="Beites T."/>
            <person name="Pires S."/>
            <person name="Santos C.L."/>
            <person name="Moradas-Ferreira P."/>
        </authorList>
    </citation>
    <scope>NUCLEOTIDE SEQUENCE [LARGE SCALE GENOMIC DNA]</scope>
    <source>
        <strain evidence="2 3">ATCC 27448</strain>
    </source>
</reference>
<proteinExistence type="predicted"/>
<comment type="caution">
    <text evidence="2">The sequence shown here is derived from an EMBL/GenBank/DDBJ whole genome shotgun (WGS) entry which is preliminary data.</text>
</comment>
<dbReference type="PATRIC" id="fig|1240678.4.peg.6061"/>
<organism evidence="2 3">
    <name type="scientific">Streptomyces natalensis ATCC 27448</name>
    <dbReference type="NCBI Taxonomy" id="1240678"/>
    <lineage>
        <taxon>Bacteria</taxon>
        <taxon>Bacillati</taxon>
        <taxon>Actinomycetota</taxon>
        <taxon>Actinomycetes</taxon>
        <taxon>Kitasatosporales</taxon>
        <taxon>Streptomycetaceae</taxon>
        <taxon>Streptomyces</taxon>
    </lineage>
</organism>
<sequence>MTITRYTDEGAGTDTNSDTGKTLVLIHGHPFNRTMWNPQIAYARQVGWRVIAPDLRGYGDSTDTPPPAPGKTRLETFAQDIIGLLDTLGVGRFVLGGLSMGGQIVMECHRQFPDRIRALLLADTFAAADTDEGRALRRTTAERLLREGMAGYAQEVLPKMITPANVHAQPAVARHVLDMMRGTSPEGAAAALRGRAERRDYTGLLRQIEVPTLVVVGEEDAFTPVSDARVIAEHVPGATLKVVAQAGHLPNLERPAEFNAALGEFLGSLPSPAETGS</sequence>
<dbReference type="Pfam" id="PF00561">
    <property type="entry name" value="Abhydrolase_1"/>
    <property type="match status" value="1"/>
</dbReference>
<dbReference type="SUPFAM" id="SSF53474">
    <property type="entry name" value="alpha/beta-Hydrolases"/>
    <property type="match status" value="1"/>
</dbReference>
<evidence type="ECO:0000313" key="3">
    <source>
        <dbReference type="Proteomes" id="UP000032458"/>
    </source>
</evidence>
<dbReference type="RefSeq" id="WP_037788392.1">
    <property type="nucleotide sequence ID" value="NZ_JRKI01000034.1"/>
</dbReference>
<protein>
    <submittedName>
        <fullName evidence="2">Hydrolase</fullName>
    </submittedName>
</protein>
<dbReference type="GO" id="GO:0016787">
    <property type="term" value="F:hydrolase activity"/>
    <property type="evidence" value="ECO:0007669"/>
    <property type="project" value="UniProtKB-KW"/>
</dbReference>
<dbReference type="InterPro" id="IPR050266">
    <property type="entry name" value="AB_hydrolase_sf"/>
</dbReference>
<keyword evidence="3" id="KW-1185">Reference proteome</keyword>
<accession>A0A0D7CHE4</accession>
<gene>
    <name evidence="2" type="ORF">SNA_28415</name>
</gene>
<dbReference type="PANTHER" id="PTHR43798">
    <property type="entry name" value="MONOACYLGLYCEROL LIPASE"/>
    <property type="match status" value="1"/>
</dbReference>
<dbReference type="AlphaFoldDB" id="A0A0D7CHE4"/>
<dbReference type="EMBL" id="JRKI01000034">
    <property type="protein sequence ID" value="KIZ15471.1"/>
    <property type="molecule type" value="Genomic_DNA"/>
</dbReference>
<dbReference type="PRINTS" id="PR00412">
    <property type="entry name" value="EPOXHYDRLASE"/>
</dbReference>
<dbReference type="Proteomes" id="UP000032458">
    <property type="component" value="Unassembled WGS sequence"/>
</dbReference>
<dbReference type="Gene3D" id="3.40.50.1820">
    <property type="entry name" value="alpha/beta hydrolase"/>
    <property type="match status" value="1"/>
</dbReference>
<dbReference type="InterPro" id="IPR029058">
    <property type="entry name" value="AB_hydrolase_fold"/>
</dbReference>
<evidence type="ECO:0000313" key="2">
    <source>
        <dbReference type="EMBL" id="KIZ15471.1"/>
    </source>
</evidence>
<dbReference type="PRINTS" id="PR00111">
    <property type="entry name" value="ABHYDROLASE"/>
</dbReference>
<dbReference type="InterPro" id="IPR000073">
    <property type="entry name" value="AB_hydrolase_1"/>
</dbReference>
<evidence type="ECO:0000259" key="1">
    <source>
        <dbReference type="Pfam" id="PF00561"/>
    </source>
</evidence>
<name>A0A0D7CHE4_9ACTN</name>
<dbReference type="InterPro" id="IPR000639">
    <property type="entry name" value="Epox_hydrolase-like"/>
</dbReference>